<dbReference type="EMBL" id="JPVP01000056">
    <property type="protein sequence ID" value="KGR84480.1"/>
    <property type="molecule type" value="Genomic_DNA"/>
</dbReference>
<dbReference type="SUPFAM" id="SSF81665">
    <property type="entry name" value="Calcium ATPase, transmembrane domain M"/>
    <property type="match status" value="1"/>
</dbReference>
<dbReference type="AlphaFoldDB" id="A0A0A3ILW8"/>
<protein>
    <submittedName>
        <fullName evidence="2">Uncharacterized protein</fullName>
    </submittedName>
</protein>
<keyword evidence="1" id="KW-1133">Transmembrane helix</keyword>
<evidence type="ECO:0000313" key="2">
    <source>
        <dbReference type="EMBL" id="KGR84480.1"/>
    </source>
</evidence>
<proteinExistence type="predicted"/>
<accession>A0A0A3ILW8</accession>
<evidence type="ECO:0000313" key="3">
    <source>
        <dbReference type="Proteomes" id="UP000030437"/>
    </source>
</evidence>
<feature type="transmembrane region" description="Helical" evidence="1">
    <location>
        <begin position="7"/>
        <end position="26"/>
    </location>
</feature>
<gene>
    <name evidence="2" type="ORF">CD32_12930</name>
</gene>
<feature type="transmembrane region" description="Helical" evidence="1">
    <location>
        <begin position="279"/>
        <end position="304"/>
    </location>
</feature>
<keyword evidence="1" id="KW-0472">Membrane</keyword>
<evidence type="ECO:0000256" key="1">
    <source>
        <dbReference type="SAM" id="Phobius"/>
    </source>
</evidence>
<dbReference type="Proteomes" id="UP000030437">
    <property type="component" value="Unassembled WGS sequence"/>
</dbReference>
<feature type="transmembrane region" description="Helical" evidence="1">
    <location>
        <begin position="223"/>
        <end position="248"/>
    </location>
</feature>
<name>A0A0A3ILW8_9BACI</name>
<dbReference type="InterPro" id="IPR023298">
    <property type="entry name" value="ATPase_P-typ_TM_dom_sf"/>
</dbReference>
<comment type="caution">
    <text evidence="2">The sequence shown here is derived from an EMBL/GenBank/DDBJ whole genome shotgun (WGS) entry which is preliminary data.</text>
</comment>
<feature type="transmembrane region" description="Helical" evidence="1">
    <location>
        <begin position="342"/>
        <end position="363"/>
    </location>
</feature>
<keyword evidence="3" id="KW-1185">Reference proteome</keyword>
<sequence length="372" mass="43719">MEIKKCFTWPIIGLLIVMNVLLYSLLVEFHLDNFPNGRPSSERFEIELDMVEKYGEVIDDGEIAEVQREYGKIVEKFEAILKVHPLSQAAGVETIEQYREGERDDEAFNKMRQAFWETDDFDLMWWIQAYEGVFENYRYKDRIFYGEYYRSAQEKERIDELLENESYQYYGSSVVENFITIAENVTIIILFNLMILLSPLFLRDRVNQMVPLQYSSKHGRKIFATKWWAGLALTLFVTTFLIAAYGLLYMGNGTSPFFFMQLYHMDNINYWYDVTFGQYIISVVIGMYLISAIFGMLVIACSSLSGNYLIQMATQIVLIGLFIWLVIPMALGRLFQTYHLPWIVPGIYVGLITLVLLLFYRLLRRERVREIT</sequence>
<dbReference type="eggNOG" id="ENOG502ZA33">
    <property type="taxonomic scope" value="Bacteria"/>
</dbReference>
<feature type="transmembrane region" description="Helical" evidence="1">
    <location>
        <begin position="178"/>
        <end position="202"/>
    </location>
</feature>
<dbReference type="RefSeq" id="WP_036155214.1">
    <property type="nucleotide sequence ID" value="NZ_BCVX01000001.1"/>
</dbReference>
<dbReference type="STRING" id="1220589.CD32_12930"/>
<feature type="transmembrane region" description="Helical" evidence="1">
    <location>
        <begin position="316"/>
        <end position="336"/>
    </location>
</feature>
<keyword evidence="1" id="KW-0812">Transmembrane</keyword>
<organism evidence="2 3">
    <name type="scientific">Lysinibacillus odysseyi 34hs-1 = NBRC 100172</name>
    <dbReference type="NCBI Taxonomy" id="1220589"/>
    <lineage>
        <taxon>Bacteria</taxon>
        <taxon>Bacillati</taxon>
        <taxon>Bacillota</taxon>
        <taxon>Bacilli</taxon>
        <taxon>Bacillales</taxon>
        <taxon>Bacillaceae</taxon>
        <taxon>Lysinibacillus</taxon>
    </lineage>
</organism>
<reference evidence="2 3" key="1">
    <citation type="submission" date="2014-02" db="EMBL/GenBank/DDBJ databases">
        <title>Draft genome sequence of Lysinibacillus odysseyi NBRC 100172.</title>
        <authorList>
            <person name="Zhang F."/>
            <person name="Wang G."/>
            <person name="Zhang L."/>
        </authorList>
    </citation>
    <scope>NUCLEOTIDE SEQUENCE [LARGE SCALE GENOMIC DNA]</scope>
    <source>
        <strain evidence="2 3">NBRC 100172</strain>
    </source>
</reference>